<dbReference type="InterPro" id="IPR005135">
    <property type="entry name" value="Endo/exonuclease/phosphatase"/>
</dbReference>
<dbReference type="PROSITE" id="PS00726">
    <property type="entry name" value="AP_NUCLEASE_F1_1"/>
    <property type="match status" value="1"/>
</dbReference>
<evidence type="ECO:0000256" key="2">
    <source>
        <dbReference type="ARBA" id="ARBA00022723"/>
    </source>
</evidence>
<evidence type="ECO:0000256" key="4">
    <source>
        <dbReference type="ARBA" id="ARBA00022842"/>
    </source>
</evidence>
<evidence type="ECO:0000256" key="1">
    <source>
        <dbReference type="ARBA" id="ARBA00007092"/>
    </source>
</evidence>
<reference evidence="7 8" key="1">
    <citation type="journal article" date="2010" name="Nature">
        <title>Genome sequence of the palaeopolyploid soybean.</title>
        <authorList>
            <person name="Schmutz J."/>
            <person name="Cannon S.B."/>
            <person name="Schlueter J."/>
            <person name="Ma J."/>
            <person name="Mitros T."/>
            <person name="Nelson W."/>
            <person name="Hyten D.L."/>
            <person name="Song Q."/>
            <person name="Thelen J.J."/>
            <person name="Cheng J."/>
            <person name="Xu D."/>
            <person name="Hellsten U."/>
            <person name="May G.D."/>
            <person name="Yu Y."/>
            <person name="Sakurai T."/>
            <person name="Umezawa T."/>
            <person name="Bhattacharyya M.K."/>
            <person name="Sandhu D."/>
            <person name="Valliyodan B."/>
            <person name="Lindquist E."/>
            <person name="Peto M."/>
            <person name="Grant D."/>
            <person name="Shu S."/>
            <person name="Goodstein D."/>
            <person name="Barry K."/>
            <person name="Futrell-Griggs M."/>
            <person name="Abernathy B."/>
            <person name="Du J."/>
            <person name="Tian Z."/>
            <person name="Zhu L."/>
            <person name="Gill N."/>
            <person name="Joshi T."/>
            <person name="Libault M."/>
            <person name="Sethuraman A."/>
            <person name="Zhang X.-C."/>
            <person name="Shinozaki K."/>
            <person name="Nguyen H.T."/>
            <person name="Wing R.A."/>
            <person name="Cregan P."/>
            <person name="Specht J."/>
            <person name="Grimwood J."/>
            <person name="Rokhsar D."/>
            <person name="Stacey G."/>
            <person name="Shoemaker R.C."/>
            <person name="Jackson S.A."/>
        </authorList>
    </citation>
    <scope>NUCLEOTIDE SEQUENCE</scope>
    <source>
        <strain evidence="8">cv. Williams 82</strain>
        <tissue evidence="7">Callus</tissue>
    </source>
</reference>
<feature type="binding site" evidence="5">
    <location>
        <position position="36"/>
    </location>
    <ligand>
        <name>Mg(2+)</name>
        <dbReference type="ChEBI" id="CHEBI:18420"/>
        <label>1</label>
    </ligand>
</feature>
<dbReference type="EnsemblPlants" id="KRH44871">
    <property type="protein sequence ID" value="KRH44871"/>
    <property type="gene ID" value="GLYMA_08G236600"/>
</dbReference>
<comment type="similarity">
    <text evidence="1">Belongs to the DNA repair enzymes AP/ExoA family.</text>
</comment>
<dbReference type="HOGENOM" id="CLU_131209_0_0_1"/>
<name>K7L8F4_SOYBN</name>
<reference evidence="8" key="2">
    <citation type="submission" date="2018-02" db="UniProtKB">
        <authorList>
            <consortium name="EnsemblPlants"/>
        </authorList>
    </citation>
    <scope>IDENTIFICATION</scope>
    <source>
        <strain evidence="8">Williams 82</strain>
    </source>
</reference>
<evidence type="ECO:0000313" key="7">
    <source>
        <dbReference type="EMBL" id="KRH44871.1"/>
    </source>
</evidence>
<keyword evidence="2 5" id="KW-0479">Metal-binding</keyword>
<evidence type="ECO:0000256" key="5">
    <source>
        <dbReference type="PIRSR" id="PIRSR604808-2"/>
    </source>
</evidence>
<dbReference type="Pfam" id="PF03372">
    <property type="entry name" value="Exo_endo_phos"/>
    <property type="match status" value="1"/>
</dbReference>
<dbReference type="GO" id="GO:0003677">
    <property type="term" value="F:DNA binding"/>
    <property type="evidence" value="ECO:0007669"/>
    <property type="project" value="InterPro"/>
</dbReference>
<evidence type="ECO:0000256" key="3">
    <source>
        <dbReference type="ARBA" id="ARBA00022801"/>
    </source>
</evidence>
<dbReference type="InterPro" id="IPR036691">
    <property type="entry name" value="Endo/exonu/phosph_ase_sf"/>
</dbReference>
<dbReference type="SUPFAM" id="SSF56219">
    <property type="entry name" value="DNase I-like"/>
    <property type="match status" value="1"/>
</dbReference>
<feature type="domain" description="Endonuclease/exonuclease/phosphatase" evidence="6">
    <location>
        <begin position="4"/>
        <end position="57"/>
    </location>
</feature>
<feature type="binding site" evidence="5">
    <location>
        <position position="7"/>
    </location>
    <ligand>
        <name>Mg(2+)</name>
        <dbReference type="ChEBI" id="CHEBI:18420"/>
        <label>1</label>
    </ligand>
</feature>
<keyword evidence="9" id="KW-1185">Reference proteome</keyword>
<protein>
    <recommendedName>
        <fullName evidence="6">Endonuclease/exonuclease/phosphatase domain-containing protein</fullName>
    </recommendedName>
</protein>
<dbReference type="PANTHER" id="PTHR22748">
    <property type="entry name" value="AP ENDONUCLEASE"/>
    <property type="match status" value="1"/>
</dbReference>
<dbReference type="InterPro" id="IPR004808">
    <property type="entry name" value="AP_endonuc_1"/>
</dbReference>
<keyword evidence="3" id="KW-0378">Hydrolase</keyword>
<accession>K7L8F4</accession>
<dbReference type="InParanoid" id="K7L8F4"/>
<dbReference type="Gramene" id="KRH44871">
    <property type="protein sequence ID" value="KRH44871"/>
    <property type="gene ID" value="GLYMA_08G236600"/>
</dbReference>
<dbReference type="GO" id="GO:0003906">
    <property type="term" value="F:DNA-(apurinic or apyrimidinic site) endonuclease activity"/>
    <property type="evidence" value="ECO:0000318"/>
    <property type="project" value="GO_Central"/>
</dbReference>
<dbReference type="PaxDb" id="3847-GLYMA08G25686.1"/>
<dbReference type="GO" id="GO:0008081">
    <property type="term" value="F:phosphoric diester hydrolase activity"/>
    <property type="evidence" value="ECO:0000318"/>
    <property type="project" value="GO_Central"/>
</dbReference>
<dbReference type="GO" id="GO:0005634">
    <property type="term" value="C:nucleus"/>
    <property type="evidence" value="ECO:0000318"/>
    <property type="project" value="GO_Central"/>
</dbReference>
<dbReference type="InterPro" id="IPR020847">
    <property type="entry name" value="AP_endonuclease_F1_BS"/>
</dbReference>
<gene>
    <name evidence="7" type="ORF">GLYMA_08G236600</name>
</gene>
<evidence type="ECO:0000259" key="6">
    <source>
        <dbReference type="Pfam" id="PF03372"/>
    </source>
</evidence>
<dbReference type="EMBL" id="CM000841">
    <property type="protein sequence ID" value="KRH44871.1"/>
    <property type="molecule type" value="Genomic_DNA"/>
</dbReference>
<evidence type="ECO:0000313" key="8">
    <source>
        <dbReference type="EnsemblPlants" id="KRH44871"/>
    </source>
</evidence>
<dbReference type="AlphaFoldDB" id="K7L8F4"/>
<evidence type="ECO:0000313" key="9">
    <source>
        <dbReference type="Proteomes" id="UP000008827"/>
    </source>
</evidence>
<reference evidence="7" key="3">
    <citation type="submission" date="2018-07" db="EMBL/GenBank/DDBJ databases">
        <title>WGS assembly of Glycine max.</title>
        <authorList>
            <person name="Schmutz J."/>
            <person name="Cannon S."/>
            <person name="Schlueter J."/>
            <person name="Ma J."/>
            <person name="Mitros T."/>
            <person name="Nelson W."/>
            <person name="Hyten D."/>
            <person name="Song Q."/>
            <person name="Thelen J."/>
            <person name="Cheng J."/>
            <person name="Xu D."/>
            <person name="Hellsten U."/>
            <person name="May G."/>
            <person name="Yu Y."/>
            <person name="Sakurai T."/>
            <person name="Umezawa T."/>
            <person name="Bhattacharyya M."/>
            <person name="Sandhu D."/>
            <person name="Valliyodan B."/>
            <person name="Lindquist E."/>
            <person name="Peto M."/>
            <person name="Grant D."/>
            <person name="Shu S."/>
            <person name="Goodstein D."/>
            <person name="Barry K."/>
            <person name="Futrell-Griggs M."/>
            <person name="Abernathy B."/>
            <person name="Du J."/>
            <person name="Tian Z."/>
            <person name="Zhu L."/>
            <person name="Gill N."/>
            <person name="Joshi T."/>
            <person name="Libault M."/>
            <person name="Sethuraman A."/>
            <person name="Zhang X."/>
            <person name="Shinozaki K."/>
            <person name="Nguyen H."/>
            <person name="Wing R."/>
            <person name="Cregan P."/>
            <person name="Specht J."/>
            <person name="Grimwood J."/>
            <person name="Rokhsar D."/>
            <person name="Stacey G."/>
            <person name="Shoemaker R."/>
            <person name="Jackson S."/>
        </authorList>
    </citation>
    <scope>NUCLEOTIDE SEQUENCE</scope>
    <source>
        <tissue evidence="7">Callus</tissue>
    </source>
</reference>
<dbReference type="OMA" id="IADIECE"/>
<dbReference type="FunFam" id="3.60.10.10:FF:000158">
    <property type="entry name" value="Uncharacterized protein"/>
    <property type="match status" value="1"/>
</dbReference>
<comment type="cofactor">
    <cofactor evidence="5">
        <name>Mg(2+)</name>
        <dbReference type="ChEBI" id="CHEBI:18420"/>
    </cofactor>
    <cofactor evidence="5">
        <name>Mn(2+)</name>
        <dbReference type="ChEBI" id="CHEBI:29035"/>
    </cofactor>
    <text evidence="5">Probably binds two magnesium or manganese ions per subunit.</text>
</comment>
<dbReference type="Proteomes" id="UP000008827">
    <property type="component" value="Chromosome 8"/>
</dbReference>
<proteinExistence type="inferred from homology"/>
<dbReference type="GO" id="GO:0006284">
    <property type="term" value="P:base-excision repair"/>
    <property type="evidence" value="ECO:0000318"/>
    <property type="project" value="GO_Central"/>
</dbReference>
<dbReference type="PANTHER" id="PTHR22748:SF11">
    <property type="entry name" value="OS07G0184032 PROTEIN"/>
    <property type="match status" value="1"/>
</dbReference>
<organism evidence="7">
    <name type="scientific">Glycine max</name>
    <name type="common">Soybean</name>
    <name type="synonym">Glycine hispida</name>
    <dbReference type="NCBI Taxonomy" id="3847"/>
    <lineage>
        <taxon>Eukaryota</taxon>
        <taxon>Viridiplantae</taxon>
        <taxon>Streptophyta</taxon>
        <taxon>Embryophyta</taxon>
        <taxon>Tracheophyta</taxon>
        <taxon>Spermatophyta</taxon>
        <taxon>Magnoliopsida</taxon>
        <taxon>eudicotyledons</taxon>
        <taxon>Gunneridae</taxon>
        <taxon>Pentapetalae</taxon>
        <taxon>rosids</taxon>
        <taxon>fabids</taxon>
        <taxon>Fabales</taxon>
        <taxon>Fabaceae</taxon>
        <taxon>Papilionoideae</taxon>
        <taxon>50 kb inversion clade</taxon>
        <taxon>NPAAA clade</taxon>
        <taxon>indigoferoid/millettioid clade</taxon>
        <taxon>Phaseoleae</taxon>
        <taxon>Glycine</taxon>
        <taxon>Glycine subgen. Soja</taxon>
    </lineage>
</organism>
<dbReference type="SMR" id="K7L8F4"/>
<dbReference type="Gene3D" id="3.60.10.10">
    <property type="entry name" value="Endonuclease/exonuclease/phosphatase"/>
    <property type="match status" value="1"/>
</dbReference>
<dbReference type="GO" id="GO:0008311">
    <property type="term" value="F:double-stranded DNA 3'-5' DNA exonuclease activity"/>
    <property type="evidence" value="ECO:0000318"/>
    <property type="project" value="GO_Central"/>
</dbReference>
<dbReference type="GO" id="GO:0046872">
    <property type="term" value="F:metal ion binding"/>
    <property type="evidence" value="ECO:0007669"/>
    <property type="project" value="UniProtKB-KW"/>
</dbReference>
<keyword evidence="5" id="KW-0464">Manganese</keyword>
<sequence length="175" mass="20415">MNIISYNVRGLRGGVKRAAIRRLVRRHKADMLCIQETKREQIDKAMCQALWDDLDVGWEFMPAINTAGGLFEKGKGFILLEGVWTLENQKTYVVNIYSPCDSQNKRELWESLKQLRQQHHEGLWCFLDDFNNVRHHFEREGVSYRGGQVNNINDFNEWIADIECEEIPSARASQT</sequence>
<keyword evidence="4 5" id="KW-0460">Magnesium</keyword>